<protein>
    <submittedName>
        <fullName evidence="3">Uncharacterized protein</fullName>
    </submittedName>
</protein>
<dbReference type="RefSeq" id="WP_378531791.1">
    <property type="nucleotide sequence ID" value="NZ_JBHSBH010000006.1"/>
</dbReference>
<feature type="region of interest" description="Disordered" evidence="1">
    <location>
        <begin position="35"/>
        <end position="85"/>
    </location>
</feature>
<proteinExistence type="predicted"/>
<feature type="signal peptide" evidence="2">
    <location>
        <begin position="1"/>
        <end position="36"/>
    </location>
</feature>
<name>A0ABV8FIY6_9ACTN</name>
<evidence type="ECO:0000256" key="2">
    <source>
        <dbReference type="SAM" id="SignalP"/>
    </source>
</evidence>
<sequence length="105" mass="10461">MPTAPTTPILLTKYLAAGAVAAAFAGALLAGAPASADDIEPAPETETAAEEAEPGTEVEPETKPETDTEPATDIDNGAASGGGPALAGNHIGDTWFFGPMFVISH</sequence>
<evidence type="ECO:0000313" key="3">
    <source>
        <dbReference type="EMBL" id="MFC3996069.1"/>
    </source>
</evidence>
<keyword evidence="4" id="KW-1185">Reference proteome</keyword>
<evidence type="ECO:0000256" key="1">
    <source>
        <dbReference type="SAM" id="MobiDB-lite"/>
    </source>
</evidence>
<gene>
    <name evidence="3" type="ORF">ACFOVU_09105</name>
</gene>
<keyword evidence="2" id="KW-0732">Signal</keyword>
<accession>A0ABV8FIY6</accession>
<organism evidence="3 4">
    <name type="scientific">Nocardiopsis sediminis</name>
    <dbReference type="NCBI Taxonomy" id="1778267"/>
    <lineage>
        <taxon>Bacteria</taxon>
        <taxon>Bacillati</taxon>
        <taxon>Actinomycetota</taxon>
        <taxon>Actinomycetes</taxon>
        <taxon>Streptosporangiales</taxon>
        <taxon>Nocardiopsidaceae</taxon>
        <taxon>Nocardiopsis</taxon>
    </lineage>
</organism>
<comment type="caution">
    <text evidence="3">The sequence shown here is derived from an EMBL/GenBank/DDBJ whole genome shotgun (WGS) entry which is preliminary data.</text>
</comment>
<dbReference type="Proteomes" id="UP001595847">
    <property type="component" value="Unassembled WGS sequence"/>
</dbReference>
<reference evidence="4" key="1">
    <citation type="journal article" date="2019" name="Int. J. Syst. Evol. Microbiol.">
        <title>The Global Catalogue of Microorganisms (GCM) 10K type strain sequencing project: providing services to taxonomists for standard genome sequencing and annotation.</title>
        <authorList>
            <consortium name="The Broad Institute Genomics Platform"/>
            <consortium name="The Broad Institute Genome Sequencing Center for Infectious Disease"/>
            <person name="Wu L."/>
            <person name="Ma J."/>
        </authorList>
    </citation>
    <scope>NUCLEOTIDE SEQUENCE [LARGE SCALE GENOMIC DNA]</scope>
    <source>
        <strain evidence="4">TBRC 1826</strain>
    </source>
</reference>
<feature type="chain" id="PRO_5045613160" evidence="2">
    <location>
        <begin position="37"/>
        <end position="105"/>
    </location>
</feature>
<evidence type="ECO:0000313" key="4">
    <source>
        <dbReference type="Proteomes" id="UP001595847"/>
    </source>
</evidence>
<feature type="compositionally biased region" description="Acidic residues" evidence="1">
    <location>
        <begin position="37"/>
        <end position="59"/>
    </location>
</feature>
<dbReference type="EMBL" id="JBHSBH010000006">
    <property type="protein sequence ID" value="MFC3996069.1"/>
    <property type="molecule type" value="Genomic_DNA"/>
</dbReference>